<dbReference type="EMBL" id="BMHA01000001">
    <property type="protein sequence ID" value="GGI03277.1"/>
    <property type="molecule type" value="Genomic_DNA"/>
</dbReference>
<dbReference type="SUPFAM" id="SSF55073">
    <property type="entry name" value="Nucleotide cyclase"/>
    <property type="match status" value="1"/>
</dbReference>
<dbReference type="SUPFAM" id="SSF141868">
    <property type="entry name" value="EAL domain-like"/>
    <property type="match status" value="1"/>
</dbReference>
<protein>
    <recommendedName>
        <fullName evidence="7">PAS domain S-box-containing protein/diguanylate cyclase (GGDEF) domain-containing protein</fullName>
    </recommendedName>
</protein>
<dbReference type="PROSITE" id="PS50883">
    <property type="entry name" value="EAL"/>
    <property type="match status" value="1"/>
</dbReference>
<dbReference type="InterPro" id="IPR000160">
    <property type="entry name" value="GGDEF_dom"/>
</dbReference>
<comment type="caution">
    <text evidence="5">The sequence shown here is derived from an EMBL/GenBank/DDBJ whole genome shotgun (WGS) entry which is preliminary data.</text>
</comment>
<dbReference type="CDD" id="cd01949">
    <property type="entry name" value="GGDEF"/>
    <property type="match status" value="1"/>
</dbReference>
<dbReference type="PROSITE" id="PS50113">
    <property type="entry name" value="PAC"/>
    <property type="match status" value="1"/>
</dbReference>
<evidence type="ECO:0000259" key="4">
    <source>
        <dbReference type="PROSITE" id="PS50887"/>
    </source>
</evidence>
<feature type="domain" description="PAC" evidence="2">
    <location>
        <begin position="518"/>
        <end position="572"/>
    </location>
</feature>
<dbReference type="InterPro" id="IPR029787">
    <property type="entry name" value="Nucleotide_cyclase"/>
</dbReference>
<dbReference type="PANTHER" id="PTHR44757">
    <property type="entry name" value="DIGUANYLATE CYCLASE DGCP"/>
    <property type="match status" value="1"/>
</dbReference>
<dbReference type="PROSITE" id="PS50887">
    <property type="entry name" value="GGDEF"/>
    <property type="match status" value="1"/>
</dbReference>
<keyword evidence="6" id="KW-1185">Reference proteome</keyword>
<dbReference type="NCBIfam" id="TIGR00254">
    <property type="entry name" value="GGDEF"/>
    <property type="match status" value="1"/>
</dbReference>
<dbReference type="InterPro" id="IPR019278">
    <property type="entry name" value="DICT_dom"/>
</dbReference>
<dbReference type="NCBIfam" id="TIGR00229">
    <property type="entry name" value="sensory_box"/>
    <property type="match status" value="1"/>
</dbReference>
<organism evidence="5 6">
    <name type="scientific">Egicoccus halophilus</name>
    <dbReference type="NCBI Taxonomy" id="1670830"/>
    <lineage>
        <taxon>Bacteria</taxon>
        <taxon>Bacillati</taxon>
        <taxon>Actinomycetota</taxon>
        <taxon>Nitriliruptoria</taxon>
        <taxon>Egicoccales</taxon>
        <taxon>Egicoccaceae</taxon>
        <taxon>Egicoccus</taxon>
    </lineage>
</organism>
<dbReference type="PANTHER" id="PTHR44757:SF2">
    <property type="entry name" value="BIOFILM ARCHITECTURE MAINTENANCE PROTEIN MBAA"/>
    <property type="match status" value="1"/>
</dbReference>
<dbReference type="InterPro" id="IPR000014">
    <property type="entry name" value="PAS"/>
</dbReference>
<dbReference type="InterPro" id="IPR035965">
    <property type="entry name" value="PAS-like_dom_sf"/>
</dbReference>
<dbReference type="CDD" id="cd00130">
    <property type="entry name" value="PAS"/>
    <property type="match status" value="1"/>
</dbReference>
<evidence type="ECO:0000259" key="2">
    <source>
        <dbReference type="PROSITE" id="PS50113"/>
    </source>
</evidence>
<dbReference type="SMART" id="SM00052">
    <property type="entry name" value="EAL"/>
    <property type="match status" value="1"/>
</dbReference>
<dbReference type="CDD" id="cd01948">
    <property type="entry name" value="EAL"/>
    <property type="match status" value="1"/>
</dbReference>
<dbReference type="Gene3D" id="3.30.70.270">
    <property type="match status" value="1"/>
</dbReference>
<feature type="domain" description="GGDEF" evidence="4">
    <location>
        <begin position="601"/>
        <end position="735"/>
    </location>
</feature>
<accession>A0A8J3A5N2</accession>
<dbReference type="SMART" id="SM00086">
    <property type="entry name" value="PAC"/>
    <property type="match status" value="1"/>
</dbReference>
<feature type="domain" description="EAL" evidence="3">
    <location>
        <begin position="1"/>
        <end position="241"/>
    </location>
</feature>
<dbReference type="InterPro" id="IPR001610">
    <property type="entry name" value="PAC"/>
</dbReference>
<dbReference type="InterPro" id="IPR001633">
    <property type="entry name" value="EAL_dom"/>
</dbReference>
<sequence length="735" mass="79594">MATELQQILAQGGLRTAFQPIVDLRTGAVVAYEALTRGPAGSPLERPDRLFAAAGEERLLAELDTACLRTAFANAARVGFGAGMGLFVNVEPRTLDSARSLAEEPVPDALVVVELTERALLARPADLLHTVALARRRGWAVALDDVGADPRSLALLPIVQPDLVKLDLRLVQDQPDRHTAAIATAVQAEAERSGMRILAEGVETEAQLQFARSLGATFSQGWLHGRPEAEPDLAGRTRVDLTELLRGDTRPAPQQTPAELVHPHHELRRATKPLLIQISKHLERQAKEAGDTAILLGTFQHARFFGGDSARRYRDLADVCAFVGAFGVEMPFEPAAGVRGGLLEAGDRLEGEWDVVVIGAHFAGALVAVDLGDQCAEEQRRFDYLVTYDRDIVQDLARSLLVRIWPDLRQVERSESVISAATGAVVLDDEATPLVVPDTFGPEHYPLLARALGATAAGVTVADARRPDQPLVYVNEAFERLTGYGVQEALGRNCRFLQGVGTAPEAIDRMRAGIAQRRPVTVRVVNYRRDGTPWWNEVHLAPVFDDRGQLTHVVGVQHDVSSEVEATSQLRYLARHDQLTGLRNRASLVEDLQAAMAASEVVGLLFFLDLVGFKQVNDRHGHGAGDDLLRRVGSGVWSVLDEGATAYRLGGDEFVVLLQGPSAEEEGVAERVAGELAAAVARPMRTDDGSLVHVTATVGWSRLSDAATADEALRAADRHLYAVRRDVAGRPAGRR</sequence>
<evidence type="ECO:0000259" key="1">
    <source>
        <dbReference type="PROSITE" id="PS50112"/>
    </source>
</evidence>
<feature type="domain" description="PAS" evidence="1">
    <location>
        <begin position="444"/>
        <end position="493"/>
    </location>
</feature>
<proteinExistence type="predicted"/>
<dbReference type="Pfam" id="PF00563">
    <property type="entry name" value="EAL"/>
    <property type="match status" value="1"/>
</dbReference>
<dbReference type="InterPro" id="IPR043128">
    <property type="entry name" value="Rev_trsase/Diguanyl_cyclase"/>
</dbReference>
<dbReference type="AlphaFoldDB" id="A0A8J3A5N2"/>
<evidence type="ECO:0008006" key="7">
    <source>
        <dbReference type="Google" id="ProtNLM"/>
    </source>
</evidence>
<dbReference type="InterPro" id="IPR000700">
    <property type="entry name" value="PAS-assoc_C"/>
</dbReference>
<dbReference type="Gene3D" id="3.20.20.450">
    <property type="entry name" value="EAL domain"/>
    <property type="match status" value="1"/>
</dbReference>
<dbReference type="Pfam" id="PF00990">
    <property type="entry name" value="GGDEF"/>
    <property type="match status" value="1"/>
</dbReference>
<dbReference type="SMART" id="SM00267">
    <property type="entry name" value="GGDEF"/>
    <property type="match status" value="1"/>
</dbReference>
<dbReference type="InterPro" id="IPR052155">
    <property type="entry name" value="Biofilm_reg_signaling"/>
</dbReference>
<dbReference type="Pfam" id="PF13426">
    <property type="entry name" value="PAS_9"/>
    <property type="match status" value="1"/>
</dbReference>
<dbReference type="SUPFAM" id="SSF55785">
    <property type="entry name" value="PYP-like sensor domain (PAS domain)"/>
    <property type="match status" value="1"/>
</dbReference>
<gene>
    <name evidence="5" type="ORF">GCM10011354_03230</name>
</gene>
<dbReference type="Pfam" id="PF10069">
    <property type="entry name" value="DICT"/>
    <property type="match status" value="1"/>
</dbReference>
<dbReference type="RefSeq" id="WP_165403791.1">
    <property type="nucleotide sequence ID" value="NZ_BMHA01000001.1"/>
</dbReference>
<dbReference type="Gene3D" id="3.30.450.20">
    <property type="entry name" value="PAS domain"/>
    <property type="match status" value="1"/>
</dbReference>
<dbReference type="PROSITE" id="PS50112">
    <property type="entry name" value="PAS"/>
    <property type="match status" value="1"/>
</dbReference>
<evidence type="ECO:0000313" key="6">
    <source>
        <dbReference type="Proteomes" id="UP000650511"/>
    </source>
</evidence>
<dbReference type="Proteomes" id="UP000650511">
    <property type="component" value="Unassembled WGS sequence"/>
</dbReference>
<dbReference type="InterPro" id="IPR035919">
    <property type="entry name" value="EAL_sf"/>
</dbReference>
<evidence type="ECO:0000313" key="5">
    <source>
        <dbReference type="EMBL" id="GGI03277.1"/>
    </source>
</evidence>
<reference evidence="5" key="2">
    <citation type="submission" date="2020-09" db="EMBL/GenBank/DDBJ databases">
        <authorList>
            <person name="Sun Q."/>
            <person name="Zhou Y."/>
        </authorList>
    </citation>
    <scope>NUCLEOTIDE SEQUENCE</scope>
    <source>
        <strain evidence="5">CGMCC 1.14988</strain>
    </source>
</reference>
<name>A0A8J3A5N2_9ACTN</name>
<evidence type="ECO:0000259" key="3">
    <source>
        <dbReference type="PROSITE" id="PS50883"/>
    </source>
</evidence>
<reference evidence="5" key="1">
    <citation type="journal article" date="2014" name="Int. J. Syst. Evol. Microbiol.">
        <title>Complete genome sequence of Corynebacterium casei LMG S-19264T (=DSM 44701T), isolated from a smear-ripened cheese.</title>
        <authorList>
            <consortium name="US DOE Joint Genome Institute (JGI-PGF)"/>
            <person name="Walter F."/>
            <person name="Albersmeier A."/>
            <person name="Kalinowski J."/>
            <person name="Ruckert C."/>
        </authorList>
    </citation>
    <scope>NUCLEOTIDE SEQUENCE</scope>
    <source>
        <strain evidence="5">CGMCC 1.14988</strain>
    </source>
</reference>